<dbReference type="Proteomes" id="UP001054837">
    <property type="component" value="Unassembled WGS sequence"/>
</dbReference>
<name>A0AAV4NVF1_9ARAC</name>
<comment type="caution">
    <text evidence="1">The sequence shown here is derived from an EMBL/GenBank/DDBJ whole genome shotgun (WGS) entry which is preliminary data.</text>
</comment>
<evidence type="ECO:0000313" key="2">
    <source>
        <dbReference type="Proteomes" id="UP001054837"/>
    </source>
</evidence>
<organism evidence="1 2">
    <name type="scientific">Caerostris darwini</name>
    <dbReference type="NCBI Taxonomy" id="1538125"/>
    <lineage>
        <taxon>Eukaryota</taxon>
        <taxon>Metazoa</taxon>
        <taxon>Ecdysozoa</taxon>
        <taxon>Arthropoda</taxon>
        <taxon>Chelicerata</taxon>
        <taxon>Arachnida</taxon>
        <taxon>Araneae</taxon>
        <taxon>Araneomorphae</taxon>
        <taxon>Entelegynae</taxon>
        <taxon>Araneoidea</taxon>
        <taxon>Araneidae</taxon>
        <taxon>Caerostris</taxon>
    </lineage>
</organism>
<reference evidence="1 2" key="1">
    <citation type="submission" date="2021-06" db="EMBL/GenBank/DDBJ databases">
        <title>Caerostris darwini draft genome.</title>
        <authorList>
            <person name="Kono N."/>
            <person name="Arakawa K."/>
        </authorList>
    </citation>
    <scope>NUCLEOTIDE SEQUENCE [LARGE SCALE GENOMIC DNA]</scope>
</reference>
<dbReference type="EMBL" id="BPLQ01002109">
    <property type="protein sequence ID" value="GIX88862.1"/>
    <property type="molecule type" value="Genomic_DNA"/>
</dbReference>
<sequence length="98" mass="11304">MNFHFHRHSQIRLISSAGKPLPTHAQGSCCRRLIFCSTSQQSALLIEYQTKRQIFLPLRGSPRIKHHRCVLTTILCDRTRQKSQVCVYVRSGQSQARV</sequence>
<accession>A0AAV4NVF1</accession>
<gene>
    <name evidence="1" type="ORF">CDAR_383281</name>
</gene>
<evidence type="ECO:0000313" key="1">
    <source>
        <dbReference type="EMBL" id="GIX88862.1"/>
    </source>
</evidence>
<proteinExistence type="predicted"/>
<protein>
    <submittedName>
        <fullName evidence="1">Uncharacterized protein</fullName>
    </submittedName>
</protein>
<keyword evidence="2" id="KW-1185">Reference proteome</keyword>
<dbReference type="AlphaFoldDB" id="A0AAV4NVF1"/>